<name>A0ABX5E9Y7_9MICO</name>
<keyword evidence="2" id="KW-0812">Transmembrane</keyword>
<proteinExistence type="predicted"/>
<accession>A0ABX5E9Y7</accession>
<feature type="compositionally biased region" description="Acidic residues" evidence="1">
    <location>
        <begin position="684"/>
        <end position="698"/>
    </location>
</feature>
<evidence type="ECO:0000313" key="3">
    <source>
        <dbReference type="EMBL" id="PRZ03329.1"/>
    </source>
</evidence>
<gene>
    <name evidence="3" type="ORF">BCL65_11443</name>
</gene>
<sequence length="707" mass="75333">MARADRTRQSLPGRLLRRTTTAALALALGLGGLLVAPAAVVPAAAANGITEESHARFVVQGKGRVTAEVTTTITNVTPDRGNTYYYWDSYGIGVPASAKNVRATSGGSSLPVSFQAEPEDPNVQWATARFSPLRYGRSRTIVWTYDIGGAPIRSERWTRVGPGYGTFAAQATGDPGAVSVEVVVPKAMTFDATADFTPDQRGKKTVYTLDEATDEWGVWAAVSVRDPAKTEEKQVTVGDAALTLQSFPGDKTWRKFAADRVTVGLPVLESFLGEPWPGRIAVIREDVSPQVLGYAWFDDVGDEIVLGEELDEATLFHELGHAWFDDGRFEGRWLYEGLTETTAYRVIDAVDGEGEPRPAPSRRAKVALPLVNWSETERDPATETYAYAAAYTAVHRLLGDLDDETFTAVVSAAYAGEGAYEVAGSTRNNHGRVDWQRFLDLVAERGGVDGTRAYEKWVVDGDGADLLAERADARDAYAELDESDGAWQVPLGLRRDMTNWNFDQAADEVGTLEVLAPEAVAVQEAAETTGLGVPDTVRAAYEDAETPAEYEELGSLLPQTVTTMEQVSRASAAVAAESDPVTELGELLLDADATAAGSRAALADGELDQAAALAEETTAQADRALWIGLAVIVGGLLLLALVVLVPVLLVRRRRRRRAAGLTAPQVVAVIPAPGAAPDGTMPEDATEDATEDAADGGTDDAKAPVGG</sequence>
<feature type="transmembrane region" description="Helical" evidence="2">
    <location>
        <begin position="625"/>
        <end position="650"/>
    </location>
</feature>
<dbReference type="EMBL" id="PVTX01000014">
    <property type="protein sequence ID" value="PRZ03329.1"/>
    <property type="molecule type" value="Genomic_DNA"/>
</dbReference>
<evidence type="ECO:0008006" key="5">
    <source>
        <dbReference type="Google" id="ProtNLM"/>
    </source>
</evidence>
<keyword evidence="4" id="KW-1185">Reference proteome</keyword>
<dbReference type="Proteomes" id="UP000239895">
    <property type="component" value="Unassembled WGS sequence"/>
</dbReference>
<reference evidence="3 4" key="1">
    <citation type="submission" date="2018-03" db="EMBL/GenBank/DDBJ databases">
        <title>Comparative analysis of microorganisms from saline springs in Andes Mountain Range, Colombia.</title>
        <authorList>
            <person name="Rubin E."/>
        </authorList>
    </citation>
    <scope>NUCLEOTIDE SEQUENCE [LARGE SCALE GENOMIC DNA]</scope>
    <source>
        <strain evidence="3 4">CG 23</strain>
    </source>
</reference>
<evidence type="ECO:0000256" key="1">
    <source>
        <dbReference type="SAM" id="MobiDB-lite"/>
    </source>
</evidence>
<evidence type="ECO:0000256" key="2">
    <source>
        <dbReference type="SAM" id="Phobius"/>
    </source>
</evidence>
<dbReference type="SUPFAM" id="SSF55486">
    <property type="entry name" value="Metalloproteases ('zincins'), catalytic domain"/>
    <property type="match status" value="1"/>
</dbReference>
<evidence type="ECO:0000313" key="4">
    <source>
        <dbReference type="Proteomes" id="UP000239895"/>
    </source>
</evidence>
<feature type="region of interest" description="Disordered" evidence="1">
    <location>
        <begin position="671"/>
        <end position="707"/>
    </location>
</feature>
<keyword evidence="2" id="KW-0472">Membrane</keyword>
<dbReference type="RefSeq" id="WP_106269663.1">
    <property type="nucleotide sequence ID" value="NZ_PVTX01000014.1"/>
</dbReference>
<comment type="caution">
    <text evidence="3">The sequence shown here is derived from an EMBL/GenBank/DDBJ whole genome shotgun (WGS) entry which is preliminary data.</text>
</comment>
<organism evidence="3 4">
    <name type="scientific">Isoptericola halotolerans</name>
    <dbReference type="NCBI Taxonomy" id="300560"/>
    <lineage>
        <taxon>Bacteria</taxon>
        <taxon>Bacillati</taxon>
        <taxon>Actinomycetota</taxon>
        <taxon>Actinomycetes</taxon>
        <taxon>Micrococcales</taxon>
        <taxon>Promicromonosporaceae</taxon>
        <taxon>Isoptericola</taxon>
    </lineage>
</organism>
<protein>
    <recommendedName>
        <fullName evidence="5">Peptidase M1 membrane alanine aminopeptidase domain-containing protein</fullName>
    </recommendedName>
</protein>
<keyword evidence="2" id="KW-1133">Transmembrane helix</keyword>